<organism evidence="6 9">
    <name type="scientific">Phytophthora nicotianae</name>
    <name type="common">Potato buckeye rot agent</name>
    <name type="synonym">Phytophthora parasitica</name>
    <dbReference type="NCBI Taxonomy" id="4792"/>
    <lineage>
        <taxon>Eukaryota</taxon>
        <taxon>Sar</taxon>
        <taxon>Stramenopiles</taxon>
        <taxon>Oomycota</taxon>
        <taxon>Peronosporomycetes</taxon>
        <taxon>Peronosporales</taxon>
        <taxon>Peronosporaceae</taxon>
        <taxon>Phytophthora</taxon>
    </lineage>
</organism>
<dbReference type="EMBL" id="LNFO01003844">
    <property type="protein sequence ID" value="KUF82072.1"/>
    <property type="molecule type" value="Genomic_DNA"/>
</dbReference>
<evidence type="ECO:0000313" key="6">
    <source>
        <dbReference type="EMBL" id="KUF78093.1"/>
    </source>
</evidence>
<evidence type="ECO:0000256" key="4">
    <source>
        <dbReference type="ARBA" id="ARBA00022729"/>
    </source>
</evidence>
<protein>
    <recommendedName>
        <fullName evidence="5">RxLR effector protein</fullName>
    </recommendedName>
</protein>
<evidence type="ECO:0000313" key="9">
    <source>
        <dbReference type="Proteomes" id="UP000052943"/>
    </source>
</evidence>
<feature type="chain" id="PRO_5007439823" description="RxLR effector protein" evidence="5">
    <location>
        <begin position="25"/>
        <end position="314"/>
    </location>
</feature>
<comment type="caution">
    <text evidence="6">The sequence shown here is derived from an EMBL/GenBank/DDBJ whole genome shotgun (WGS) entry which is preliminary data.</text>
</comment>
<evidence type="ECO:0000313" key="8">
    <source>
        <dbReference type="EMBL" id="KUF85009.1"/>
    </source>
</evidence>
<accession>A0A0W8C1W5</accession>
<sequence length="314" mass="35675">MQLRYTVILAVATLLACVAGASLASVNGLSPHPTHNMGAATTRLLRTTAINYDDDEERLAGFDTITKLVKSGKEKYKESKQLKSWLKDKQSADEVFGLLKLDDGVGNVLTKEKVKVWASYVSKFNKKYQNDRVYMIDMLVARYGDDGVSMMIEAAKRDPVAKKLADKLQTDQFRGWIRSEKSADDVFKILKLDDPANIANSNMNAWLKYLDVFNHRFRDKATNMLDTFTRVYGGEKELAKMLVAAQKVPATKLQAEELQAALFTKWFKNGWQTKDVMTQVLKLDKTNWAISPDAVILTHYNKFYKNQVIRNDIQ</sequence>
<reference evidence="6 9" key="1">
    <citation type="submission" date="2015-11" db="EMBL/GenBank/DDBJ databases">
        <title>Genomes and virulence difference between two physiological races of Phytophthora nicotianae.</title>
        <authorList>
            <person name="Liu H."/>
            <person name="Ma X."/>
            <person name="Yu H."/>
            <person name="Fang D."/>
            <person name="Li Y."/>
            <person name="Wang X."/>
            <person name="Wang W."/>
            <person name="Dong Y."/>
            <person name="Xiao B."/>
        </authorList>
    </citation>
    <scope>NUCLEOTIDE SEQUENCE [LARGE SCALE GENOMIC DNA]</scope>
    <source>
        <strain evidence="9">race 0</strain>
        <strain evidence="6">Race 0</strain>
    </source>
</reference>
<evidence type="ECO:0000256" key="5">
    <source>
        <dbReference type="RuleBase" id="RU367124"/>
    </source>
</evidence>
<comment type="subcellular location">
    <subcellularLocation>
        <location evidence="1 5">Secreted</location>
    </subcellularLocation>
</comment>
<keyword evidence="4 5" id="KW-0732">Signal</keyword>
<dbReference type="STRING" id="4790.A0A0W8C1W5"/>
<comment type="function">
    <text evidence="5">Effector that suppresses plant defense responses during pathogen infection.</text>
</comment>
<evidence type="ECO:0000256" key="1">
    <source>
        <dbReference type="ARBA" id="ARBA00004613"/>
    </source>
</evidence>
<dbReference type="PROSITE" id="PS51257">
    <property type="entry name" value="PROKAR_LIPOPROTEIN"/>
    <property type="match status" value="1"/>
</dbReference>
<dbReference type="GO" id="GO:0005576">
    <property type="term" value="C:extracellular region"/>
    <property type="evidence" value="ECO:0007669"/>
    <property type="project" value="UniProtKB-SubCell"/>
</dbReference>
<evidence type="ECO:0000256" key="3">
    <source>
        <dbReference type="ARBA" id="ARBA00022525"/>
    </source>
</evidence>
<dbReference type="OrthoDB" id="127705at2759"/>
<dbReference type="EMBL" id="LNFO01002675">
    <property type="protein sequence ID" value="KUF85009.1"/>
    <property type="molecule type" value="Genomic_DNA"/>
</dbReference>
<dbReference type="InterPro" id="IPR031825">
    <property type="entry name" value="RXLR"/>
</dbReference>
<keyword evidence="3 5" id="KW-0964">Secreted</keyword>
<comment type="domain">
    <text evidence="5">The RxLR-dEER motif acts to carry the protein into the host cell cytoplasm through binding to cell surface phosphatidylinositol-3-phosphate.</text>
</comment>
<evidence type="ECO:0000313" key="7">
    <source>
        <dbReference type="EMBL" id="KUF82072.1"/>
    </source>
</evidence>
<dbReference type="AlphaFoldDB" id="A0A0W8C1W5"/>
<gene>
    <name evidence="6" type="ORF">AM587_10000526</name>
    <name evidence="8" type="ORF">AM587_10002249</name>
    <name evidence="7" type="ORF">AM587_10002678</name>
</gene>
<name>A0A0W8C1W5_PHYNI</name>
<comment type="similarity">
    <text evidence="2 5">Belongs to the RxLR effector family.</text>
</comment>
<dbReference type="Proteomes" id="UP000052943">
    <property type="component" value="Unassembled WGS sequence"/>
</dbReference>
<evidence type="ECO:0000256" key="2">
    <source>
        <dbReference type="ARBA" id="ARBA00010400"/>
    </source>
</evidence>
<dbReference type="Pfam" id="PF16810">
    <property type="entry name" value="RXLR"/>
    <property type="match status" value="1"/>
</dbReference>
<proteinExistence type="inferred from homology"/>
<dbReference type="EMBL" id="LNFO01005412">
    <property type="protein sequence ID" value="KUF78093.1"/>
    <property type="molecule type" value="Genomic_DNA"/>
</dbReference>
<feature type="signal peptide" evidence="5">
    <location>
        <begin position="1"/>
        <end position="24"/>
    </location>
</feature>